<keyword evidence="3" id="KW-1185">Reference proteome</keyword>
<reference evidence="2" key="1">
    <citation type="submission" date="2020-11" db="EMBL/GenBank/DDBJ databases">
        <authorList>
            <consortium name="DOE Joint Genome Institute"/>
            <person name="Ahrendt S."/>
            <person name="Riley R."/>
            <person name="Andreopoulos W."/>
            <person name="LaButti K."/>
            <person name="Pangilinan J."/>
            <person name="Ruiz-duenas F.J."/>
            <person name="Barrasa J.M."/>
            <person name="Sanchez-Garcia M."/>
            <person name="Camarero S."/>
            <person name="Miyauchi S."/>
            <person name="Serrano A."/>
            <person name="Linde D."/>
            <person name="Babiker R."/>
            <person name="Drula E."/>
            <person name="Ayuso-Fernandez I."/>
            <person name="Pacheco R."/>
            <person name="Padilla G."/>
            <person name="Ferreira P."/>
            <person name="Barriuso J."/>
            <person name="Kellner H."/>
            <person name="Castanera R."/>
            <person name="Alfaro M."/>
            <person name="Ramirez L."/>
            <person name="Pisabarro A.G."/>
            <person name="Kuo A."/>
            <person name="Tritt A."/>
            <person name="Lipzen A."/>
            <person name="He G."/>
            <person name="Yan M."/>
            <person name="Ng V."/>
            <person name="Cullen D."/>
            <person name="Martin F."/>
            <person name="Rosso M.-N."/>
            <person name="Henrissat B."/>
            <person name="Hibbett D."/>
            <person name="Martinez A.T."/>
            <person name="Grigoriev I.V."/>
        </authorList>
    </citation>
    <scope>NUCLEOTIDE SEQUENCE</scope>
    <source>
        <strain evidence="2">AH 44721</strain>
    </source>
</reference>
<dbReference type="OrthoDB" id="3049800at2759"/>
<accession>A0A9P5TQJ3</accession>
<evidence type="ECO:0000256" key="1">
    <source>
        <dbReference type="SAM" id="MobiDB-lite"/>
    </source>
</evidence>
<name>A0A9P5TQJ3_GYMJU</name>
<protein>
    <submittedName>
        <fullName evidence="2">Uncharacterized protein</fullName>
    </submittedName>
</protein>
<comment type="caution">
    <text evidence="2">The sequence shown here is derived from an EMBL/GenBank/DDBJ whole genome shotgun (WGS) entry which is preliminary data.</text>
</comment>
<dbReference type="EMBL" id="JADNYJ010000029">
    <property type="protein sequence ID" value="KAF8903714.1"/>
    <property type="molecule type" value="Genomic_DNA"/>
</dbReference>
<gene>
    <name evidence="2" type="ORF">CPB84DRAFT_1773992</name>
</gene>
<dbReference type="AlphaFoldDB" id="A0A9P5TQJ3"/>
<evidence type="ECO:0000313" key="3">
    <source>
        <dbReference type="Proteomes" id="UP000724874"/>
    </source>
</evidence>
<sequence>MPCTNVPIHCRFCPPSISGEPRTIWKYSAINLLKDLPGTYKLPLIPPEMLIDMFVSRSRWLTREENELPGSDDIAALMNEPSTKRGRGPRHWSVVEPDGKRRKE</sequence>
<evidence type="ECO:0000313" key="2">
    <source>
        <dbReference type="EMBL" id="KAF8903714.1"/>
    </source>
</evidence>
<feature type="region of interest" description="Disordered" evidence="1">
    <location>
        <begin position="79"/>
        <end position="104"/>
    </location>
</feature>
<dbReference type="Proteomes" id="UP000724874">
    <property type="component" value="Unassembled WGS sequence"/>
</dbReference>
<organism evidence="2 3">
    <name type="scientific">Gymnopilus junonius</name>
    <name type="common">Spectacular rustgill mushroom</name>
    <name type="synonym">Gymnopilus spectabilis subsp. junonius</name>
    <dbReference type="NCBI Taxonomy" id="109634"/>
    <lineage>
        <taxon>Eukaryota</taxon>
        <taxon>Fungi</taxon>
        <taxon>Dikarya</taxon>
        <taxon>Basidiomycota</taxon>
        <taxon>Agaricomycotina</taxon>
        <taxon>Agaricomycetes</taxon>
        <taxon>Agaricomycetidae</taxon>
        <taxon>Agaricales</taxon>
        <taxon>Agaricineae</taxon>
        <taxon>Hymenogastraceae</taxon>
        <taxon>Gymnopilus</taxon>
    </lineage>
</organism>
<proteinExistence type="predicted"/>